<proteinExistence type="inferred from homology"/>
<dbReference type="GO" id="GO:0016020">
    <property type="term" value="C:membrane"/>
    <property type="evidence" value="ECO:0007669"/>
    <property type="project" value="UniProtKB-SubCell"/>
</dbReference>
<feature type="transmembrane region" description="Helical" evidence="7">
    <location>
        <begin position="12"/>
        <end position="33"/>
    </location>
</feature>
<dbReference type="OrthoDB" id="444631at2759"/>
<dbReference type="PANTHER" id="PTHR33048:SF47">
    <property type="entry name" value="INTEGRAL MEMBRANE PROTEIN-RELATED"/>
    <property type="match status" value="1"/>
</dbReference>
<feature type="region of interest" description="Disordered" evidence="6">
    <location>
        <begin position="333"/>
        <end position="388"/>
    </location>
</feature>
<protein>
    <recommendedName>
        <fullName evidence="8">Rhodopsin domain-containing protein</fullName>
    </recommendedName>
</protein>
<feature type="transmembrane region" description="Helical" evidence="7">
    <location>
        <begin position="45"/>
        <end position="64"/>
    </location>
</feature>
<keyword evidence="4 7" id="KW-0472">Membrane</keyword>
<evidence type="ECO:0000256" key="1">
    <source>
        <dbReference type="ARBA" id="ARBA00004141"/>
    </source>
</evidence>
<gene>
    <name evidence="9" type="ORF">BS50DRAFT_109155</name>
</gene>
<dbReference type="InterPro" id="IPR049326">
    <property type="entry name" value="Rhodopsin_dom_fungi"/>
</dbReference>
<dbReference type="Pfam" id="PF20684">
    <property type="entry name" value="Fung_rhodopsin"/>
    <property type="match status" value="1"/>
</dbReference>
<feature type="compositionally biased region" description="Basic and acidic residues" evidence="6">
    <location>
        <begin position="378"/>
        <end position="388"/>
    </location>
</feature>
<accession>A0A2T2ND32</accession>
<evidence type="ECO:0000313" key="10">
    <source>
        <dbReference type="Proteomes" id="UP000240883"/>
    </source>
</evidence>
<evidence type="ECO:0000256" key="3">
    <source>
        <dbReference type="ARBA" id="ARBA00022989"/>
    </source>
</evidence>
<reference evidence="9 10" key="1">
    <citation type="journal article" date="2018" name="Front. Microbiol.">
        <title>Genome-Wide Analysis of Corynespora cassiicola Leaf Fall Disease Putative Effectors.</title>
        <authorList>
            <person name="Lopez D."/>
            <person name="Ribeiro S."/>
            <person name="Label P."/>
            <person name="Fumanal B."/>
            <person name="Venisse J.S."/>
            <person name="Kohler A."/>
            <person name="de Oliveira R.R."/>
            <person name="Labutti K."/>
            <person name="Lipzen A."/>
            <person name="Lail K."/>
            <person name="Bauer D."/>
            <person name="Ohm R.A."/>
            <person name="Barry K.W."/>
            <person name="Spatafora J."/>
            <person name="Grigoriev I.V."/>
            <person name="Martin F.M."/>
            <person name="Pujade-Renaud V."/>
        </authorList>
    </citation>
    <scope>NUCLEOTIDE SEQUENCE [LARGE SCALE GENOMIC DNA]</scope>
    <source>
        <strain evidence="9 10">Philippines</strain>
    </source>
</reference>
<dbReference type="InterPro" id="IPR052337">
    <property type="entry name" value="SAT4-like"/>
</dbReference>
<feature type="compositionally biased region" description="Basic and acidic residues" evidence="6">
    <location>
        <begin position="333"/>
        <end position="350"/>
    </location>
</feature>
<keyword evidence="10" id="KW-1185">Reference proteome</keyword>
<feature type="domain" description="Rhodopsin" evidence="8">
    <location>
        <begin position="29"/>
        <end position="267"/>
    </location>
</feature>
<dbReference type="Proteomes" id="UP000240883">
    <property type="component" value="Unassembled WGS sequence"/>
</dbReference>
<feature type="transmembrane region" description="Helical" evidence="7">
    <location>
        <begin position="202"/>
        <end position="221"/>
    </location>
</feature>
<dbReference type="STRING" id="1448308.A0A2T2ND32"/>
<evidence type="ECO:0000313" key="9">
    <source>
        <dbReference type="EMBL" id="PSN63289.1"/>
    </source>
</evidence>
<feature type="transmembrane region" description="Helical" evidence="7">
    <location>
        <begin position="166"/>
        <end position="190"/>
    </location>
</feature>
<evidence type="ECO:0000256" key="7">
    <source>
        <dbReference type="SAM" id="Phobius"/>
    </source>
</evidence>
<keyword evidence="2 7" id="KW-0812">Transmembrane</keyword>
<sequence length="388" mass="43034">MALAISPRGAKVIAASYVTFAVALLFVFIRLFVRWRVVRLNGKEDVIICFALAASLLSCVFMHLEVSYGGLGQHFDTLTADEVTLFFKYSYFSIMCYNLSLSLTKFAIVFLCLRVFAPSDWYKACVAVLAFITLYTLYIIIISITPCLPIHAYWDSTVQGWCFPNAVLWFVNAGLNIFTDILVVVLPIPGIFKLQLPRKQRIGVSLVFALGFFVCVISIVRLKALYAATMSTDSTFDNYDIAIWSVVEVNSAVIGACLPTLKPLISRVWPRLLSSGHASHSYTLNTYNERQRRARPDSLSETVMLGDEGVILSPSTVDKKAAGVGVTLNVRETDGEMSPRPDAHEVKNEGVIDLESQTEMGRRRSSSDGWSGSSSQRPIRDEEVGIAH</sequence>
<dbReference type="AlphaFoldDB" id="A0A2T2ND32"/>
<dbReference type="PANTHER" id="PTHR33048">
    <property type="entry name" value="PTH11-LIKE INTEGRAL MEMBRANE PROTEIN (AFU_ORTHOLOGUE AFUA_5G11245)"/>
    <property type="match status" value="1"/>
</dbReference>
<feature type="transmembrane region" description="Helical" evidence="7">
    <location>
        <begin position="91"/>
        <end position="113"/>
    </location>
</feature>
<feature type="transmembrane region" description="Helical" evidence="7">
    <location>
        <begin position="125"/>
        <end position="154"/>
    </location>
</feature>
<evidence type="ECO:0000256" key="5">
    <source>
        <dbReference type="ARBA" id="ARBA00038359"/>
    </source>
</evidence>
<keyword evidence="3 7" id="KW-1133">Transmembrane helix</keyword>
<evidence type="ECO:0000256" key="4">
    <source>
        <dbReference type="ARBA" id="ARBA00023136"/>
    </source>
</evidence>
<evidence type="ECO:0000256" key="2">
    <source>
        <dbReference type="ARBA" id="ARBA00022692"/>
    </source>
</evidence>
<organism evidence="9 10">
    <name type="scientific">Corynespora cassiicola Philippines</name>
    <dbReference type="NCBI Taxonomy" id="1448308"/>
    <lineage>
        <taxon>Eukaryota</taxon>
        <taxon>Fungi</taxon>
        <taxon>Dikarya</taxon>
        <taxon>Ascomycota</taxon>
        <taxon>Pezizomycotina</taxon>
        <taxon>Dothideomycetes</taxon>
        <taxon>Pleosporomycetidae</taxon>
        <taxon>Pleosporales</taxon>
        <taxon>Corynesporascaceae</taxon>
        <taxon>Corynespora</taxon>
    </lineage>
</organism>
<comment type="subcellular location">
    <subcellularLocation>
        <location evidence="1">Membrane</location>
        <topology evidence="1">Multi-pass membrane protein</topology>
    </subcellularLocation>
</comment>
<name>A0A2T2ND32_CORCC</name>
<comment type="similarity">
    <text evidence="5">Belongs to the SAT4 family.</text>
</comment>
<evidence type="ECO:0000259" key="8">
    <source>
        <dbReference type="Pfam" id="PF20684"/>
    </source>
</evidence>
<evidence type="ECO:0000256" key="6">
    <source>
        <dbReference type="SAM" id="MobiDB-lite"/>
    </source>
</evidence>
<dbReference type="EMBL" id="KZ678140">
    <property type="protein sequence ID" value="PSN63289.1"/>
    <property type="molecule type" value="Genomic_DNA"/>
</dbReference>